<evidence type="ECO:0000313" key="16">
    <source>
        <dbReference type="EMBL" id="MBN3312840.1"/>
    </source>
</evidence>
<dbReference type="Proteomes" id="UP000736164">
    <property type="component" value="Unassembled WGS sequence"/>
</dbReference>
<keyword evidence="9" id="KW-0119">Carbohydrate metabolism</keyword>
<feature type="active site" description="Proton acceptor" evidence="12">
    <location>
        <position position="361"/>
    </location>
</feature>
<evidence type="ECO:0000256" key="9">
    <source>
        <dbReference type="ARBA" id="ARBA00023277"/>
    </source>
</evidence>
<evidence type="ECO:0000256" key="14">
    <source>
        <dbReference type="PIRSR" id="PIRSR005096-3"/>
    </source>
</evidence>
<dbReference type="GO" id="GO:0030246">
    <property type="term" value="F:carbohydrate binding"/>
    <property type="evidence" value="ECO:0007669"/>
    <property type="project" value="InterPro"/>
</dbReference>
<comment type="similarity">
    <text evidence="5">Belongs to the aldose epimerase family.</text>
</comment>
<feature type="binding site" evidence="14">
    <location>
        <begin position="84"/>
        <end position="85"/>
    </location>
    <ligand>
        <name>beta-D-galactose</name>
        <dbReference type="ChEBI" id="CHEBI:27667"/>
    </ligand>
</feature>
<feature type="active site" description="Proton donor" evidence="12">
    <location>
        <position position="179"/>
    </location>
</feature>
<dbReference type="PANTHER" id="PTHR10091:SF0">
    <property type="entry name" value="GALACTOSE MUTAROTASE"/>
    <property type="match status" value="1"/>
</dbReference>
<feature type="non-terminal residue" evidence="16">
    <location>
        <position position="396"/>
    </location>
</feature>
<sequence>MAALQTEVTKTEFGVVPGQGSVDKFQLKSQNVTLEVISLGCIITSLKTKNKRGEFDDIVLGFDNLEEYLSNPACFGAVVGRVANRIAKGKFTVDGKEYQLAINNGPNSLHGGLKGFNKAIWTSEVLLSGVRFCLTSPDGDEGYPGELRASVTYVLEGEVLSIHYKAETNKTTPVNLTNHSYFNLAGHGTPDIYDHEVSITADAYLPVDDTMIPTGVLPVLVRLPGVLPVPVQCPGEIAPVQDSLFDLRKPVLIGQRLKELAEPGFDHNFCLSSPGDPWLVRHCARYGEEVGAQDHHLSSSRMTTPAQETGTSRVTHPGSGRVLDVHTSQPGVQFYTANFLDGSLRGKAAAAYPRHSAFCLETQNWPDAVNQPRFPDALLRPREEYSHTTLFRFSVG</sequence>
<comment type="pathway">
    <text evidence="4">Carbohydrate metabolism; hexose metabolism.</text>
</comment>
<evidence type="ECO:0000256" key="3">
    <source>
        <dbReference type="ARBA" id="ARBA00004947"/>
    </source>
</evidence>
<feature type="compositionally biased region" description="Polar residues" evidence="15">
    <location>
        <begin position="299"/>
        <end position="314"/>
    </location>
</feature>
<dbReference type="Gene3D" id="2.70.98.10">
    <property type="match status" value="2"/>
</dbReference>
<dbReference type="EC" id="5.1.3.3" evidence="6"/>
<dbReference type="Pfam" id="PF01263">
    <property type="entry name" value="Aldose_epim"/>
    <property type="match status" value="2"/>
</dbReference>
<evidence type="ECO:0000256" key="6">
    <source>
        <dbReference type="ARBA" id="ARBA00013185"/>
    </source>
</evidence>
<dbReference type="UniPathway" id="UPA00242"/>
<evidence type="ECO:0000256" key="12">
    <source>
        <dbReference type="PIRSR" id="PIRSR005096-1"/>
    </source>
</evidence>
<evidence type="ECO:0000256" key="11">
    <source>
        <dbReference type="ARBA" id="ARBA00045743"/>
    </source>
</evidence>
<evidence type="ECO:0000256" key="13">
    <source>
        <dbReference type="PIRSR" id="PIRSR005096-2"/>
    </source>
</evidence>
<organism evidence="16 17">
    <name type="scientific">Atractosteus spatula</name>
    <name type="common">Alligator gar</name>
    <name type="synonym">Lepisosteus spatula</name>
    <dbReference type="NCBI Taxonomy" id="7917"/>
    <lineage>
        <taxon>Eukaryota</taxon>
        <taxon>Metazoa</taxon>
        <taxon>Chordata</taxon>
        <taxon>Craniata</taxon>
        <taxon>Vertebrata</taxon>
        <taxon>Euteleostomi</taxon>
        <taxon>Actinopterygii</taxon>
        <taxon>Neopterygii</taxon>
        <taxon>Holostei</taxon>
        <taxon>Semionotiformes</taxon>
        <taxon>Lepisosteidae</taxon>
        <taxon>Atractosteus</taxon>
    </lineage>
</organism>
<feature type="binding site" evidence="14">
    <location>
        <begin position="179"/>
        <end position="181"/>
    </location>
    <ligand>
        <name>beta-D-galactose</name>
        <dbReference type="ChEBI" id="CHEBI:27667"/>
    </ligand>
</feature>
<evidence type="ECO:0000256" key="1">
    <source>
        <dbReference type="ARBA" id="ARBA00001614"/>
    </source>
</evidence>
<accession>A0A8J7NHB0</accession>
<comment type="caution">
    <text evidence="16">The sequence shown here is derived from an EMBL/GenBank/DDBJ whole genome shotgun (WGS) entry which is preliminary data.</text>
</comment>
<proteinExistence type="inferred from homology"/>
<dbReference type="PROSITE" id="PS00545">
    <property type="entry name" value="ALDOSE_1_EPIMERASE"/>
    <property type="match status" value="1"/>
</dbReference>
<evidence type="ECO:0000256" key="10">
    <source>
        <dbReference type="ARBA" id="ARBA00032729"/>
    </source>
</evidence>
<dbReference type="CDD" id="cd09019">
    <property type="entry name" value="galactose_mutarotase_like"/>
    <property type="match status" value="1"/>
</dbReference>
<comment type="function">
    <text evidence="11">Mutarotase that catalyzes the interconversion of beta-D-galactose and alpha-D-galactose during galactose metabolism. Beta-D-galactose is metabolized in the liver into glucose 1-phosphate, the primary metabolic fuel, by the action of four enzymes that constitute the Leloir pathway: GALM, GALK1 (galactokinase), GALT (galactose-1-phosphate uridylyltransferase) and GALE (UDP-galactose-4'-epimerase). Involved in the maintenance of the equilibrium between the beta- and alpha-anomers of galactose, therefore ensuring a sufficient supply of the alpha-anomer for GALK1. Also active on D-glucose although shows a preference for galactose over glucose.</text>
</comment>
<evidence type="ECO:0000256" key="15">
    <source>
        <dbReference type="SAM" id="MobiDB-lite"/>
    </source>
</evidence>
<name>A0A8J7NHB0_ATRSP</name>
<evidence type="ECO:0000256" key="2">
    <source>
        <dbReference type="ARBA" id="ARBA00001712"/>
    </source>
</evidence>
<evidence type="ECO:0000256" key="5">
    <source>
        <dbReference type="ARBA" id="ARBA00006206"/>
    </source>
</evidence>
<feature type="non-terminal residue" evidence="16">
    <location>
        <position position="1"/>
    </location>
</feature>
<dbReference type="AlphaFoldDB" id="A0A8J7NHB0"/>
<dbReference type="InterPro" id="IPR015443">
    <property type="entry name" value="Aldose_1-epimerase"/>
</dbReference>
<dbReference type="GO" id="GO:0033499">
    <property type="term" value="P:galactose catabolic process via UDP-galactose, Leloir pathway"/>
    <property type="evidence" value="ECO:0007669"/>
    <property type="project" value="TreeGrafter"/>
</dbReference>
<dbReference type="PANTHER" id="PTHR10091">
    <property type="entry name" value="ALDOSE-1-EPIMERASE"/>
    <property type="match status" value="1"/>
</dbReference>
<reference evidence="16" key="1">
    <citation type="journal article" date="2021" name="Cell">
        <title>Tracing the genetic footprints of vertebrate landing in non-teleost ray-finned fishes.</title>
        <authorList>
            <person name="Bi X."/>
            <person name="Wang K."/>
            <person name="Yang L."/>
            <person name="Pan H."/>
            <person name="Jiang H."/>
            <person name="Wei Q."/>
            <person name="Fang M."/>
            <person name="Yu H."/>
            <person name="Zhu C."/>
            <person name="Cai Y."/>
            <person name="He Y."/>
            <person name="Gan X."/>
            <person name="Zeng H."/>
            <person name="Yu D."/>
            <person name="Zhu Y."/>
            <person name="Jiang H."/>
            <person name="Qiu Q."/>
            <person name="Yang H."/>
            <person name="Zhang Y.E."/>
            <person name="Wang W."/>
            <person name="Zhu M."/>
            <person name="He S."/>
            <person name="Zhang G."/>
        </authorList>
    </citation>
    <scope>NUCLEOTIDE SEQUENCE</scope>
    <source>
        <strain evidence="16">Allg_001</strain>
    </source>
</reference>
<dbReference type="EMBL" id="JAAWVO010008515">
    <property type="protein sequence ID" value="MBN3312840.1"/>
    <property type="molecule type" value="Genomic_DNA"/>
</dbReference>
<keyword evidence="17" id="KW-1185">Reference proteome</keyword>
<feature type="region of interest" description="Disordered" evidence="15">
    <location>
        <begin position="294"/>
        <end position="318"/>
    </location>
</feature>
<dbReference type="UniPathway" id="UPA00214"/>
<gene>
    <name evidence="16" type="primary">Galm</name>
    <name evidence="16" type="ORF">GTO95_0015716</name>
</gene>
<dbReference type="InterPro" id="IPR018052">
    <property type="entry name" value="Ald1_epimerase_CS"/>
</dbReference>
<dbReference type="InterPro" id="IPR011013">
    <property type="entry name" value="Gal_mutarotase_sf_dom"/>
</dbReference>
<protein>
    <recommendedName>
        <fullName evidence="7">Galactose mutarotase</fullName>
        <ecNumber evidence="6">5.1.3.3</ecNumber>
    </recommendedName>
    <alternativeName>
        <fullName evidence="10">Aldose 1-epimerase</fullName>
    </alternativeName>
</protein>
<dbReference type="InterPro" id="IPR047215">
    <property type="entry name" value="Galactose_mutarotase-like"/>
</dbReference>
<evidence type="ECO:0000256" key="8">
    <source>
        <dbReference type="ARBA" id="ARBA00023235"/>
    </source>
</evidence>
<keyword evidence="8" id="KW-0413">Isomerase</keyword>
<dbReference type="SUPFAM" id="SSF74650">
    <property type="entry name" value="Galactose mutarotase-like"/>
    <property type="match status" value="1"/>
</dbReference>
<dbReference type="PIRSF" id="PIRSF005096">
    <property type="entry name" value="GALM"/>
    <property type="match status" value="1"/>
</dbReference>
<dbReference type="GO" id="GO:0006006">
    <property type="term" value="P:glucose metabolic process"/>
    <property type="evidence" value="ECO:0007669"/>
    <property type="project" value="TreeGrafter"/>
</dbReference>
<comment type="catalytic activity">
    <reaction evidence="2">
        <text>alpha-D-galactose = beta-D-galactose</text>
        <dbReference type="Rhea" id="RHEA:28675"/>
        <dbReference type="ChEBI" id="CHEBI:27667"/>
        <dbReference type="ChEBI" id="CHEBI:28061"/>
        <dbReference type="EC" id="5.1.3.3"/>
    </reaction>
    <physiologicalReaction direction="right-to-left" evidence="2">
        <dbReference type="Rhea" id="RHEA:28677"/>
    </physiologicalReaction>
</comment>
<dbReference type="InterPro" id="IPR008183">
    <property type="entry name" value="Aldose_1/G6P_1-epimerase"/>
</dbReference>
<evidence type="ECO:0000256" key="7">
    <source>
        <dbReference type="ARBA" id="ARBA00021023"/>
    </source>
</evidence>
<dbReference type="GO" id="GO:0004034">
    <property type="term" value="F:aldose 1-epimerase activity"/>
    <property type="evidence" value="ECO:0007669"/>
    <property type="project" value="UniProtKB-EC"/>
</dbReference>
<comment type="pathway">
    <text evidence="3">Carbohydrate metabolism; galactose metabolism.</text>
</comment>
<dbReference type="InterPro" id="IPR014718">
    <property type="entry name" value="GH-type_carb-bd"/>
</dbReference>
<evidence type="ECO:0000256" key="4">
    <source>
        <dbReference type="ARBA" id="ARBA00005028"/>
    </source>
</evidence>
<comment type="catalytic activity">
    <reaction evidence="1">
        <text>alpha-D-glucose = beta-D-glucose</text>
        <dbReference type="Rhea" id="RHEA:10264"/>
        <dbReference type="ChEBI" id="CHEBI:15903"/>
        <dbReference type="ChEBI" id="CHEBI:17925"/>
        <dbReference type="EC" id="5.1.3.3"/>
    </reaction>
</comment>
<evidence type="ECO:0000313" key="17">
    <source>
        <dbReference type="Proteomes" id="UP000736164"/>
    </source>
</evidence>
<feature type="binding site" evidence="13">
    <location>
        <position position="266"/>
    </location>
    <ligand>
        <name>beta-D-galactose</name>
        <dbReference type="ChEBI" id="CHEBI:27667"/>
    </ligand>
</feature>